<feature type="region of interest" description="Disordered" evidence="1">
    <location>
        <begin position="1"/>
        <end position="38"/>
    </location>
</feature>
<feature type="region of interest" description="Disordered" evidence="1">
    <location>
        <begin position="52"/>
        <end position="104"/>
    </location>
</feature>
<dbReference type="EMBL" id="DF933811">
    <property type="protein sequence ID" value="GAM35073.1"/>
    <property type="molecule type" value="Genomic_DNA"/>
</dbReference>
<accession>A0A6V8H255</accession>
<name>A0A6V8H255_TALPI</name>
<feature type="compositionally biased region" description="Low complexity" evidence="1">
    <location>
        <begin position="1"/>
        <end position="19"/>
    </location>
</feature>
<feature type="compositionally biased region" description="Basic residues" evidence="1">
    <location>
        <begin position="78"/>
        <end position="89"/>
    </location>
</feature>
<evidence type="ECO:0000256" key="1">
    <source>
        <dbReference type="SAM" id="MobiDB-lite"/>
    </source>
</evidence>
<organism evidence="2 3">
    <name type="scientific">Talaromyces pinophilus</name>
    <name type="common">Penicillium pinophilum</name>
    <dbReference type="NCBI Taxonomy" id="128442"/>
    <lineage>
        <taxon>Eukaryota</taxon>
        <taxon>Fungi</taxon>
        <taxon>Dikarya</taxon>
        <taxon>Ascomycota</taxon>
        <taxon>Pezizomycotina</taxon>
        <taxon>Eurotiomycetes</taxon>
        <taxon>Eurotiomycetidae</taxon>
        <taxon>Eurotiales</taxon>
        <taxon>Trichocomaceae</taxon>
        <taxon>Talaromyces</taxon>
        <taxon>Talaromyces sect. Talaromyces</taxon>
    </lineage>
</organism>
<dbReference type="AlphaFoldDB" id="A0A6V8H255"/>
<gene>
    <name evidence="2" type="ORF">TCE0_015f03087</name>
</gene>
<comment type="caution">
    <text evidence="2">The sequence shown here is derived from an EMBL/GenBank/DDBJ whole genome shotgun (WGS) entry which is preliminary data.</text>
</comment>
<dbReference type="Proteomes" id="UP000053095">
    <property type="component" value="Unassembled WGS sequence"/>
</dbReference>
<evidence type="ECO:0000313" key="3">
    <source>
        <dbReference type="Proteomes" id="UP000053095"/>
    </source>
</evidence>
<sequence>MAHVQNGSNFQRRNGNNNNFHRRGRRSYPNQRQPLQDMDGNIVMNGMETVAASPAPFTRPNHQGPVSCQGSNSSQAGRGRRRNRNRNRNRNGQNGQVVKPDMSPINVHTRPEVLSHAHPQMLAHLDNQFFQGQAEPNWIAENYQHTALQVASTPAPDYNWSSPIKYVHMNGELTPVDNCGDVVMGEAPSLPTGYSIECMAHEHMLIIALSNEMGNLQLFQ</sequence>
<proteinExistence type="predicted"/>
<reference evidence="3" key="1">
    <citation type="journal article" date="2015" name="Genome Announc.">
        <title>Draft genome sequence of Talaromyces cellulolyticus strain Y-94, a source of lignocellulosic biomass-degrading enzymes.</title>
        <authorList>
            <person name="Fujii T."/>
            <person name="Koike H."/>
            <person name="Sawayama S."/>
            <person name="Yano S."/>
            <person name="Inoue H."/>
        </authorList>
    </citation>
    <scope>NUCLEOTIDE SEQUENCE [LARGE SCALE GENOMIC DNA]</scope>
    <source>
        <strain evidence="3">Y-94</strain>
    </source>
</reference>
<evidence type="ECO:0000313" key="2">
    <source>
        <dbReference type="EMBL" id="GAM35073.1"/>
    </source>
</evidence>
<keyword evidence="3" id="KW-1185">Reference proteome</keyword>
<protein>
    <submittedName>
        <fullName evidence="2">Uncharacterized protein</fullName>
    </submittedName>
</protein>